<keyword evidence="6 7" id="KW-0482">Metalloprotease</keyword>
<dbReference type="Gene3D" id="3.30.70.360">
    <property type="match status" value="1"/>
</dbReference>
<dbReference type="Gene3D" id="3.40.630.10">
    <property type="entry name" value="Zn peptidases"/>
    <property type="match status" value="1"/>
</dbReference>
<evidence type="ECO:0000313" key="11">
    <source>
        <dbReference type="EMBL" id="PNC54855.1"/>
    </source>
</evidence>
<feature type="binding site" evidence="7 9">
    <location>
        <position position="79"/>
    </location>
    <ligand>
        <name>Zn(2+)</name>
        <dbReference type="ChEBI" id="CHEBI:29105"/>
        <label>1</label>
    </ligand>
</feature>
<dbReference type="InterPro" id="IPR002933">
    <property type="entry name" value="Peptidase_M20"/>
</dbReference>
<evidence type="ECO:0000256" key="4">
    <source>
        <dbReference type="ARBA" id="ARBA00022801"/>
    </source>
</evidence>
<feature type="active site" evidence="7 8">
    <location>
        <position position="81"/>
    </location>
</feature>
<dbReference type="NCBIfam" id="NF009920">
    <property type="entry name" value="PRK13381.1"/>
    <property type="match status" value="1"/>
</dbReference>
<gene>
    <name evidence="7 11" type="primary">pepT</name>
    <name evidence="11" type="ORF">CXU09_09220</name>
</gene>
<keyword evidence="5 7" id="KW-0862">Zinc</keyword>
<feature type="binding site" evidence="7 9">
    <location>
        <position position="142"/>
    </location>
    <ligand>
        <name>Zn(2+)</name>
        <dbReference type="ChEBI" id="CHEBI:29105"/>
        <label>1</label>
    </ligand>
</feature>
<evidence type="ECO:0000259" key="10">
    <source>
        <dbReference type="Pfam" id="PF07687"/>
    </source>
</evidence>
<dbReference type="EMBL" id="PJKN01000005">
    <property type="protein sequence ID" value="PNC54855.1"/>
    <property type="molecule type" value="Genomic_DNA"/>
</dbReference>
<keyword evidence="7" id="KW-0963">Cytoplasm</keyword>
<comment type="caution">
    <text evidence="11">The sequence shown here is derived from an EMBL/GenBank/DDBJ whole genome shotgun (WGS) entry which is preliminary data.</text>
</comment>
<dbReference type="Pfam" id="PF07687">
    <property type="entry name" value="M20_dimer"/>
    <property type="match status" value="1"/>
</dbReference>
<dbReference type="PANTHER" id="PTHR42994:SF1">
    <property type="entry name" value="PEPTIDASE T"/>
    <property type="match status" value="1"/>
</dbReference>
<dbReference type="PANTHER" id="PTHR42994">
    <property type="entry name" value="PEPTIDASE T"/>
    <property type="match status" value="1"/>
</dbReference>
<keyword evidence="3 7" id="KW-0479">Metal-binding</keyword>
<dbReference type="InterPro" id="IPR011650">
    <property type="entry name" value="Peptidase_M20_dimer"/>
</dbReference>
<dbReference type="PIRSF" id="PIRSF037215">
    <property type="entry name" value="Peptidase_M20B"/>
    <property type="match status" value="1"/>
</dbReference>
<reference evidence="11 12" key="1">
    <citation type="journal article" date="2017" name="BMC Genomics">
        <title>Genome sequencing of 39 Akkermansia muciniphila isolates reveals its population structure, genomic and functional diverisity, and global distribution in mammalian gut microbiotas.</title>
        <authorList>
            <person name="Guo X."/>
            <person name="Li S."/>
            <person name="Zhang J."/>
            <person name="Wu F."/>
            <person name="Li X."/>
            <person name="Wu D."/>
            <person name="Zhang M."/>
            <person name="Ou Z."/>
            <person name="Jie Z."/>
            <person name="Yan Q."/>
            <person name="Li P."/>
            <person name="Yi J."/>
            <person name="Peng Y."/>
        </authorList>
    </citation>
    <scope>NUCLEOTIDE SEQUENCE [LARGE SCALE GENOMIC DNA]</scope>
    <source>
        <strain evidence="11 12">GP43</strain>
    </source>
</reference>
<dbReference type="GO" id="GO:0006508">
    <property type="term" value="P:proteolysis"/>
    <property type="evidence" value="ECO:0007669"/>
    <property type="project" value="UniProtKB-UniRule"/>
</dbReference>
<feature type="domain" description="Peptidase M20 dimerisation" evidence="10">
    <location>
        <begin position="208"/>
        <end position="311"/>
    </location>
</feature>
<dbReference type="CDD" id="cd03892">
    <property type="entry name" value="M20_peptT"/>
    <property type="match status" value="1"/>
</dbReference>
<name>A0AAP8NL50_9BACT</name>
<keyword evidence="4 7" id="KW-0378">Hydrolase</keyword>
<dbReference type="GO" id="GO:0045148">
    <property type="term" value="F:tripeptide aminopeptidase activity"/>
    <property type="evidence" value="ECO:0007669"/>
    <property type="project" value="UniProtKB-UniRule"/>
</dbReference>
<keyword evidence="2 7" id="KW-0645">Protease</keyword>
<feature type="binding site" evidence="7 9">
    <location>
        <position position="199"/>
    </location>
    <ligand>
        <name>Zn(2+)</name>
        <dbReference type="ChEBI" id="CHEBI:29105"/>
        <label>1</label>
    </ligand>
</feature>
<proteinExistence type="inferred from homology"/>
<evidence type="ECO:0000256" key="8">
    <source>
        <dbReference type="PIRSR" id="PIRSR037215-1"/>
    </source>
</evidence>
<dbReference type="Pfam" id="PF01546">
    <property type="entry name" value="Peptidase_M20"/>
    <property type="match status" value="1"/>
</dbReference>
<dbReference type="GO" id="GO:0008237">
    <property type="term" value="F:metallopeptidase activity"/>
    <property type="evidence" value="ECO:0007669"/>
    <property type="project" value="UniProtKB-KW"/>
</dbReference>
<organism evidence="11 12">
    <name type="scientific">Akkermansia muciniphila</name>
    <dbReference type="NCBI Taxonomy" id="239935"/>
    <lineage>
        <taxon>Bacteria</taxon>
        <taxon>Pseudomonadati</taxon>
        <taxon>Verrucomicrobiota</taxon>
        <taxon>Verrucomicrobiia</taxon>
        <taxon>Verrucomicrobiales</taxon>
        <taxon>Akkermansiaceae</taxon>
        <taxon>Akkermansia</taxon>
    </lineage>
</organism>
<keyword evidence="7" id="KW-0031">Aminopeptidase</keyword>
<evidence type="ECO:0000256" key="5">
    <source>
        <dbReference type="ARBA" id="ARBA00022833"/>
    </source>
</evidence>
<comment type="cofactor">
    <cofactor evidence="7 9">
        <name>Zn(2+)</name>
        <dbReference type="ChEBI" id="CHEBI:29105"/>
    </cofactor>
    <text evidence="7 9">Binds 2 Zn(2+) ions per subunit.</text>
</comment>
<dbReference type="SUPFAM" id="SSF55031">
    <property type="entry name" value="Bacterial exopeptidase dimerisation domain"/>
    <property type="match status" value="1"/>
</dbReference>
<dbReference type="GO" id="GO:0005829">
    <property type="term" value="C:cytosol"/>
    <property type="evidence" value="ECO:0007669"/>
    <property type="project" value="TreeGrafter"/>
</dbReference>
<protein>
    <recommendedName>
        <fullName evidence="7">Peptidase T</fullName>
        <ecNumber evidence="7">3.4.11.4</ecNumber>
    </recommendedName>
    <alternativeName>
        <fullName evidence="7">Aminotripeptidase</fullName>
        <shortName evidence="7">Tripeptidase</shortName>
    </alternativeName>
    <alternativeName>
        <fullName evidence="7">Tripeptide aminopeptidase</fullName>
    </alternativeName>
</protein>
<evidence type="ECO:0000256" key="2">
    <source>
        <dbReference type="ARBA" id="ARBA00022670"/>
    </source>
</evidence>
<dbReference type="HAMAP" id="MF_00550">
    <property type="entry name" value="Aminopeptidase_M20"/>
    <property type="match status" value="1"/>
</dbReference>
<dbReference type="InterPro" id="IPR010161">
    <property type="entry name" value="Peptidase_M20B"/>
</dbReference>
<sequence length="423" mass="45763">MNISVLDRFLKYVSVGSQSDADSSTVPSTPGQTELARLLAGELKDMGAQAELDEDSGIVYASIPSNVEGNVPVIGWVAHVDTAPGVSGSGVTPRIIRSYDGGDIQLNPEQGIVLSPAVFPELADYLGQDLVVTDGTTLLGADDKAGVAEIMDMAASFLLNPERPHGEIRIAFTPDEEIGRGTDAFDVARFGADFAYTVDGGALGEIEYENFNAASTVVTVQGSSIHPGSAKGRMLNACLVLMEFQGMLPAFQNPAFTEGYEGFYHLDSLRGDVEQAVAEYLVRDHDRAAFERKKEFMQECAALLNRKYGEGTIKVEITDSYYNMKEKILPHMHLVEHARRAMEAVGVRPEIIPVRGGTDGARLSFMGLPCPNLCAGGHNFHGKYEYVPVRSLEKISAILQEIVSGYARYGLEPPSQGHEGTRR</sequence>
<comment type="subcellular location">
    <subcellularLocation>
        <location evidence="7">Cytoplasm</location>
    </subcellularLocation>
</comment>
<evidence type="ECO:0000256" key="9">
    <source>
        <dbReference type="PIRSR" id="PIRSR037215-2"/>
    </source>
</evidence>
<dbReference type="InterPro" id="IPR001261">
    <property type="entry name" value="ArgE/DapE_CS"/>
</dbReference>
<feature type="binding site" evidence="7 9">
    <location>
        <position position="142"/>
    </location>
    <ligand>
        <name>Zn(2+)</name>
        <dbReference type="ChEBI" id="CHEBI:29105"/>
        <label>2</label>
    </ligand>
</feature>
<evidence type="ECO:0000313" key="12">
    <source>
        <dbReference type="Proteomes" id="UP000235914"/>
    </source>
</evidence>
<dbReference type="EC" id="3.4.11.4" evidence="7"/>
<feature type="binding site" evidence="7 9">
    <location>
        <position position="177"/>
    </location>
    <ligand>
        <name>Zn(2+)</name>
        <dbReference type="ChEBI" id="CHEBI:29105"/>
        <label>2</label>
    </ligand>
</feature>
<evidence type="ECO:0000256" key="1">
    <source>
        <dbReference type="ARBA" id="ARBA00009692"/>
    </source>
</evidence>
<dbReference type="AlphaFoldDB" id="A0AAP8NL50"/>
<dbReference type="InterPro" id="IPR036264">
    <property type="entry name" value="Bact_exopeptidase_dim_dom"/>
</dbReference>
<dbReference type="NCBIfam" id="NF003976">
    <property type="entry name" value="PRK05469.1"/>
    <property type="match status" value="1"/>
</dbReference>
<feature type="binding site" evidence="7 9">
    <location>
        <position position="381"/>
    </location>
    <ligand>
        <name>Zn(2+)</name>
        <dbReference type="ChEBI" id="CHEBI:29105"/>
        <label>2</label>
    </ligand>
</feature>
<dbReference type="NCBIfam" id="TIGR01882">
    <property type="entry name" value="peptidase-T"/>
    <property type="match status" value="1"/>
</dbReference>
<dbReference type="Proteomes" id="UP000235914">
    <property type="component" value="Unassembled WGS sequence"/>
</dbReference>
<dbReference type="PROSITE" id="PS00759">
    <property type="entry name" value="ARGE_DAPE_CPG2_2"/>
    <property type="match status" value="1"/>
</dbReference>
<evidence type="ECO:0000256" key="3">
    <source>
        <dbReference type="ARBA" id="ARBA00022723"/>
    </source>
</evidence>
<comment type="function">
    <text evidence="7">Cleaves the N-terminal amino acid of tripeptides.</text>
</comment>
<evidence type="ECO:0000256" key="6">
    <source>
        <dbReference type="ARBA" id="ARBA00023049"/>
    </source>
</evidence>
<comment type="similarity">
    <text evidence="1 7">Belongs to the peptidase M20B family.</text>
</comment>
<feature type="active site" description="Proton acceptor" evidence="7 8">
    <location>
        <position position="176"/>
    </location>
</feature>
<dbReference type="SUPFAM" id="SSF53187">
    <property type="entry name" value="Zn-dependent exopeptidases"/>
    <property type="match status" value="1"/>
</dbReference>
<dbReference type="GO" id="GO:0043171">
    <property type="term" value="P:peptide catabolic process"/>
    <property type="evidence" value="ECO:0007669"/>
    <property type="project" value="UniProtKB-UniRule"/>
</dbReference>
<dbReference type="GO" id="GO:0008270">
    <property type="term" value="F:zinc ion binding"/>
    <property type="evidence" value="ECO:0007669"/>
    <property type="project" value="UniProtKB-UniRule"/>
</dbReference>
<comment type="catalytic activity">
    <reaction evidence="7">
        <text>Release of the N-terminal residue from a tripeptide.</text>
        <dbReference type="EC" id="3.4.11.4"/>
    </reaction>
</comment>
<evidence type="ECO:0000256" key="7">
    <source>
        <dbReference type="HAMAP-Rule" id="MF_00550"/>
    </source>
</evidence>
<accession>A0AAP8NL50</accession>
<dbReference type="RefSeq" id="WP_102735970.1">
    <property type="nucleotide sequence ID" value="NZ_CP072046.1"/>
</dbReference>